<accession>A0A0S4J187</accession>
<dbReference type="VEuPathDB" id="TriTrypDB:BSAL_06055"/>
<proteinExistence type="predicted"/>
<dbReference type="AlphaFoldDB" id="A0A0S4J187"/>
<evidence type="ECO:0000313" key="2">
    <source>
        <dbReference type="Proteomes" id="UP000051952"/>
    </source>
</evidence>
<sequence>MLSPLVAVSVSASRTSLDENLEPERRSSRIWITQPNVVRVVLTDPSEEGGADDTQDTYGSVASVASNHIVVEGGVLAPPQLHSIPTLLSREQHIDSLASAVFHKL</sequence>
<gene>
    <name evidence="1" type="ORF">BSAL_06055</name>
</gene>
<evidence type="ECO:0000313" key="1">
    <source>
        <dbReference type="EMBL" id="CUG81018.1"/>
    </source>
</evidence>
<dbReference type="EMBL" id="CYKH01001059">
    <property type="protein sequence ID" value="CUG81018.1"/>
    <property type="molecule type" value="Genomic_DNA"/>
</dbReference>
<dbReference type="Proteomes" id="UP000051952">
    <property type="component" value="Unassembled WGS sequence"/>
</dbReference>
<name>A0A0S4J187_BODSA</name>
<protein>
    <submittedName>
        <fullName evidence="1">Uncharacterized protein</fullName>
    </submittedName>
</protein>
<reference evidence="2" key="1">
    <citation type="submission" date="2015-09" db="EMBL/GenBank/DDBJ databases">
        <authorList>
            <consortium name="Pathogen Informatics"/>
        </authorList>
    </citation>
    <scope>NUCLEOTIDE SEQUENCE [LARGE SCALE GENOMIC DNA]</scope>
    <source>
        <strain evidence="2">Lake Konstanz</strain>
    </source>
</reference>
<keyword evidence="2" id="KW-1185">Reference proteome</keyword>
<feature type="non-terminal residue" evidence="1">
    <location>
        <position position="105"/>
    </location>
</feature>
<organism evidence="1 2">
    <name type="scientific">Bodo saltans</name>
    <name type="common">Flagellated protozoan</name>
    <dbReference type="NCBI Taxonomy" id="75058"/>
    <lineage>
        <taxon>Eukaryota</taxon>
        <taxon>Discoba</taxon>
        <taxon>Euglenozoa</taxon>
        <taxon>Kinetoplastea</taxon>
        <taxon>Metakinetoplastina</taxon>
        <taxon>Eubodonida</taxon>
        <taxon>Bodonidae</taxon>
        <taxon>Bodo</taxon>
    </lineage>
</organism>